<name>A0ABT6WJ88_9ACTN</name>
<feature type="compositionally biased region" description="Polar residues" evidence="2">
    <location>
        <begin position="227"/>
        <end position="245"/>
    </location>
</feature>
<dbReference type="RefSeq" id="WP_282760086.1">
    <property type="nucleotide sequence ID" value="NZ_JASCTH010000008.1"/>
</dbReference>
<evidence type="ECO:0000256" key="1">
    <source>
        <dbReference type="SAM" id="Coils"/>
    </source>
</evidence>
<feature type="compositionally biased region" description="Gly residues" evidence="2">
    <location>
        <begin position="336"/>
        <end position="352"/>
    </location>
</feature>
<comment type="caution">
    <text evidence="3">The sequence shown here is derived from an EMBL/GenBank/DDBJ whole genome shotgun (WGS) entry which is preliminary data.</text>
</comment>
<dbReference type="EMBL" id="JASCTH010000008">
    <property type="protein sequence ID" value="MDI6099740.1"/>
    <property type="molecule type" value="Genomic_DNA"/>
</dbReference>
<accession>A0ABT6WJ88</accession>
<evidence type="ECO:0000313" key="3">
    <source>
        <dbReference type="EMBL" id="MDI6099740.1"/>
    </source>
</evidence>
<feature type="compositionally biased region" description="Polar residues" evidence="2">
    <location>
        <begin position="296"/>
        <end position="327"/>
    </location>
</feature>
<evidence type="ECO:0000313" key="4">
    <source>
        <dbReference type="Proteomes" id="UP001241758"/>
    </source>
</evidence>
<dbReference type="Proteomes" id="UP001241758">
    <property type="component" value="Unassembled WGS sequence"/>
</dbReference>
<feature type="compositionally biased region" description="Low complexity" evidence="2">
    <location>
        <begin position="280"/>
        <end position="291"/>
    </location>
</feature>
<proteinExistence type="predicted"/>
<protein>
    <recommendedName>
        <fullName evidence="5">PPE family domain-containing protein</fullName>
    </recommendedName>
</protein>
<reference evidence="3 4" key="1">
    <citation type="submission" date="2023-05" db="EMBL/GenBank/DDBJ databases">
        <title>Actinoplanes sp. NEAU-A12 genome sequencing.</title>
        <authorList>
            <person name="Wang Z.-S."/>
        </authorList>
    </citation>
    <scope>NUCLEOTIDE SEQUENCE [LARGE SCALE GENOMIC DNA]</scope>
    <source>
        <strain evidence="3 4">NEAU-A12</strain>
    </source>
</reference>
<gene>
    <name evidence="3" type="ORF">QLQ12_14145</name>
</gene>
<feature type="region of interest" description="Disordered" evidence="2">
    <location>
        <begin position="191"/>
        <end position="443"/>
    </location>
</feature>
<evidence type="ECO:0000256" key="2">
    <source>
        <dbReference type="SAM" id="MobiDB-lite"/>
    </source>
</evidence>
<feature type="compositionally biased region" description="Basic and acidic residues" evidence="2">
    <location>
        <begin position="399"/>
        <end position="412"/>
    </location>
</feature>
<sequence length="443" mass="46510">MGQYDGGGTSGNSWVASSVTEMFEMLQSHDSGPQRQMSAAWKKSYELLFTHLSQVREYRDNLAAAWPPEKNKAAAAYVDELNGLIASLEETYAAAVSNHRALATATDAIDEAREKLRTIQTDYAANQTALEKYQEQLRNRPVVAKGVAPVPQSPVADGRQAQLEQEARVVMASLSAELATAQTSFVAPKPYTPQWRINDGESFDPGGPGGVPSTMAPTFTPRPVNPAMNSRSNISRPGAKTSTASPIKGRLDQPISSKPSPSEGPILGGTKPIPGPPTTGLPITPTTITPSPTSPDPYTNLNNFSPTGGPSSSTALPRSPTTSNPSIGTFPPATGVRGGSVPHGGINGGVIGGTPPLGMPPSGRAGQSGPLSRGTQRVNPIGGMIGLDGVSRPGQRASSRSDEESQSRRWDPDNPWETEIGMDPVLLPSQEQRIDPGPTIGGR</sequence>
<evidence type="ECO:0008006" key="5">
    <source>
        <dbReference type="Google" id="ProtNLM"/>
    </source>
</evidence>
<keyword evidence="1" id="KW-0175">Coiled coil</keyword>
<organism evidence="3 4">
    <name type="scientific">Actinoplanes sandaracinus</name>
    <dbReference type="NCBI Taxonomy" id="3045177"/>
    <lineage>
        <taxon>Bacteria</taxon>
        <taxon>Bacillati</taxon>
        <taxon>Actinomycetota</taxon>
        <taxon>Actinomycetes</taxon>
        <taxon>Micromonosporales</taxon>
        <taxon>Micromonosporaceae</taxon>
        <taxon>Actinoplanes</taxon>
    </lineage>
</organism>
<feature type="compositionally biased region" description="Polar residues" evidence="2">
    <location>
        <begin position="369"/>
        <end position="378"/>
    </location>
</feature>
<keyword evidence="4" id="KW-1185">Reference proteome</keyword>
<feature type="coiled-coil region" evidence="1">
    <location>
        <begin position="78"/>
        <end position="122"/>
    </location>
</feature>